<keyword evidence="9" id="KW-0090">Biological rhythms</keyword>
<evidence type="ECO:0000256" key="10">
    <source>
        <dbReference type="ARBA" id="ARBA00023163"/>
    </source>
</evidence>
<evidence type="ECO:0000256" key="6">
    <source>
        <dbReference type="ARBA" id="ARBA00023002"/>
    </source>
</evidence>
<dbReference type="GO" id="GO:0031648">
    <property type="term" value="P:protein destabilization"/>
    <property type="evidence" value="ECO:0007669"/>
    <property type="project" value="Ensembl"/>
</dbReference>
<evidence type="ECO:0000259" key="21">
    <source>
        <dbReference type="PROSITE" id="PS51184"/>
    </source>
</evidence>
<evidence type="ECO:0000256" key="3">
    <source>
        <dbReference type="ARBA" id="ARBA00022723"/>
    </source>
</evidence>
<keyword evidence="7" id="KW-0408">Iron</keyword>
<keyword evidence="5" id="KW-0223">Dioxygenase</keyword>
<dbReference type="PROSITE" id="PS51184">
    <property type="entry name" value="JMJC"/>
    <property type="match status" value="1"/>
</dbReference>
<evidence type="ECO:0000313" key="23">
    <source>
        <dbReference type="Proteomes" id="UP000233140"/>
    </source>
</evidence>
<evidence type="ECO:0000256" key="12">
    <source>
        <dbReference type="ARBA" id="ARBA00023306"/>
    </source>
</evidence>
<dbReference type="FunFam" id="2.60.120.650:FF:000019">
    <property type="entry name" value="Bifunctional peptidase and arginyl-hydroxylase JMJD5"/>
    <property type="match status" value="1"/>
</dbReference>
<evidence type="ECO:0000256" key="5">
    <source>
        <dbReference type="ARBA" id="ARBA00022964"/>
    </source>
</evidence>
<gene>
    <name evidence="22" type="primary">KDM8</name>
</gene>
<keyword evidence="4" id="KW-0156">Chromatin regulator</keyword>
<evidence type="ECO:0000256" key="2">
    <source>
        <dbReference type="ARBA" id="ARBA00004123"/>
    </source>
</evidence>
<dbReference type="Pfam" id="PF24472">
    <property type="entry name" value="ARM_KDM8_N"/>
    <property type="match status" value="1"/>
</dbReference>
<evidence type="ECO:0000256" key="1">
    <source>
        <dbReference type="ARBA" id="ARBA00001954"/>
    </source>
</evidence>
<dbReference type="STRING" id="9568.ENSMLEP00000037435"/>
<keyword evidence="12" id="KW-0131">Cell cycle</keyword>
<dbReference type="GO" id="GO:0005654">
    <property type="term" value="C:nucleoplasm"/>
    <property type="evidence" value="ECO:0007669"/>
    <property type="project" value="Ensembl"/>
</dbReference>
<dbReference type="Pfam" id="PF13621">
    <property type="entry name" value="Cupin_8"/>
    <property type="match status" value="1"/>
</dbReference>
<proteinExistence type="predicted"/>
<evidence type="ECO:0000256" key="19">
    <source>
        <dbReference type="ARBA" id="ARBA00083941"/>
    </source>
</evidence>
<keyword evidence="6" id="KW-0560">Oxidoreductase</keyword>
<dbReference type="AlphaFoldDB" id="A0A2K6ABK9"/>
<evidence type="ECO:0000256" key="13">
    <source>
        <dbReference type="ARBA" id="ARBA00049800"/>
    </source>
</evidence>
<dbReference type="InterPro" id="IPR003347">
    <property type="entry name" value="JmjC_dom"/>
</dbReference>
<dbReference type="SUPFAM" id="SSF51197">
    <property type="entry name" value="Clavaminate synthase-like"/>
    <property type="match status" value="1"/>
</dbReference>
<dbReference type="InterPro" id="IPR041667">
    <property type="entry name" value="Cupin_8"/>
</dbReference>
<comment type="cofactor">
    <cofactor evidence="1">
        <name>Fe(2+)</name>
        <dbReference type="ChEBI" id="CHEBI:29033"/>
    </cofactor>
</comment>
<keyword evidence="3" id="KW-0479">Metal-binding</keyword>
<keyword evidence="23" id="KW-1185">Reference proteome</keyword>
<evidence type="ECO:0000256" key="11">
    <source>
        <dbReference type="ARBA" id="ARBA00023242"/>
    </source>
</evidence>
<dbReference type="GeneTree" id="ENSGT00940000158074"/>
<evidence type="ECO:0000256" key="4">
    <source>
        <dbReference type="ARBA" id="ARBA00022853"/>
    </source>
</evidence>
<dbReference type="PANTHER" id="PTHR12461:SF106">
    <property type="entry name" value="BIFUNCTIONAL PEPTIDASE AND ARGINYL-HYDROXYLASE JMJD5"/>
    <property type="match status" value="1"/>
</dbReference>
<reference evidence="22" key="1">
    <citation type="submission" date="2025-08" db="UniProtKB">
        <authorList>
            <consortium name="Ensembl"/>
        </authorList>
    </citation>
    <scope>IDENTIFICATION</scope>
</reference>
<comment type="subcellular location">
    <subcellularLocation>
        <location evidence="2">Nucleus</location>
    </subcellularLocation>
</comment>
<protein>
    <recommendedName>
        <fullName evidence="17">Bifunctional peptidase and arginyl-hydroxylase JMJD5</fullName>
        <ecNumber evidence="16">1.14.11.73</ecNumber>
    </recommendedName>
    <alternativeName>
        <fullName evidence="13">JmjC domain-containing protein 5</fullName>
    </alternativeName>
    <alternativeName>
        <fullName evidence="19">Jumonji C domain-containing protein 5</fullName>
    </alternativeName>
    <alternativeName>
        <fullName evidence="18">L-arginine (3R)-hydroxylase KDM8</fullName>
    </alternativeName>
</protein>
<dbReference type="GO" id="GO:0004177">
    <property type="term" value="F:aminopeptidase activity"/>
    <property type="evidence" value="ECO:0007669"/>
    <property type="project" value="Ensembl"/>
</dbReference>
<dbReference type="Ensembl" id="ENSMLET00000061043.1">
    <property type="protein sequence ID" value="ENSMLEP00000037435.1"/>
    <property type="gene ID" value="ENSMLEG00000042805.1"/>
</dbReference>
<dbReference type="GO" id="GO:0005829">
    <property type="term" value="C:cytosol"/>
    <property type="evidence" value="ECO:0007669"/>
    <property type="project" value="Ensembl"/>
</dbReference>
<feature type="domain" description="JmjC" evidence="21">
    <location>
        <begin position="311"/>
        <end position="456"/>
    </location>
</feature>
<dbReference type="Proteomes" id="UP000233140">
    <property type="component" value="Unassembled WGS sequence"/>
</dbReference>
<dbReference type="GO" id="GO:0046872">
    <property type="term" value="F:metal ion binding"/>
    <property type="evidence" value="ECO:0007669"/>
    <property type="project" value="UniProtKB-KW"/>
</dbReference>
<dbReference type="GO" id="GO:0000086">
    <property type="term" value="P:G2/M transition of mitotic cell cycle"/>
    <property type="evidence" value="ECO:0007669"/>
    <property type="project" value="Ensembl"/>
</dbReference>
<dbReference type="InterPro" id="IPR056520">
    <property type="entry name" value="ARM_KDM8_N"/>
</dbReference>
<evidence type="ECO:0000256" key="17">
    <source>
        <dbReference type="ARBA" id="ARBA00069993"/>
    </source>
</evidence>
<dbReference type="GO" id="GO:0004175">
    <property type="term" value="F:endopeptidase activity"/>
    <property type="evidence" value="ECO:0007669"/>
    <property type="project" value="Ensembl"/>
</dbReference>
<organism evidence="22 23">
    <name type="scientific">Mandrillus leucophaeus</name>
    <name type="common">Drill</name>
    <name type="synonym">Papio leucophaeus</name>
    <dbReference type="NCBI Taxonomy" id="9568"/>
    <lineage>
        <taxon>Eukaryota</taxon>
        <taxon>Metazoa</taxon>
        <taxon>Chordata</taxon>
        <taxon>Craniata</taxon>
        <taxon>Vertebrata</taxon>
        <taxon>Euteleostomi</taxon>
        <taxon>Mammalia</taxon>
        <taxon>Eutheria</taxon>
        <taxon>Euarchontoglires</taxon>
        <taxon>Primates</taxon>
        <taxon>Haplorrhini</taxon>
        <taxon>Catarrhini</taxon>
        <taxon>Cercopithecidae</taxon>
        <taxon>Cercopithecinae</taxon>
        <taxon>Mandrillus</taxon>
    </lineage>
</organism>
<dbReference type="GO" id="GO:0051864">
    <property type="term" value="F:histone H3K36 demethylase activity"/>
    <property type="evidence" value="ECO:0007669"/>
    <property type="project" value="Ensembl"/>
</dbReference>
<evidence type="ECO:0000256" key="20">
    <source>
        <dbReference type="SAM" id="MobiDB-lite"/>
    </source>
</evidence>
<feature type="compositionally biased region" description="Basic and acidic residues" evidence="20">
    <location>
        <begin position="1"/>
        <end position="20"/>
    </location>
</feature>
<evidence type="ECO:0000313" key="22">
    <source>
        <dbReference type="Ensembl" id="ENSMLEP00000037435.1"/>
    </source>
</evidence>
<evidence type="ECO:0000256" key="14">
    <source>
        <dbReference type="ARBA" id="ARBA00052090"/>
    </source>
</evidence>
<dbReference type="Gene3D" id="2.60.120.650">
    <property type="entry name" value="Cupin"/>
    <property type="match status" value="1"/>
</dbReference>
<dbReference type="GO" id="GO:0048511">
    <property type="term" value="P:rhythmic process"/>
    <property type="evidence" value="ECO:0007669"/>
    <property type="project" value="UniProtKB-KW"/>
</dbReference>
<dbReference type="GO" id="GO:0045892">
    <property type="term" value="P:negative regulation of DNA-templated transcription"/>
    <property type="evidence" value="ECO:0007669"/>
    <property type="project" value="Ensembl"/>
</dbReference>
<dbReference type="GO" id="GO:0003682">
    <property type="term" value="F:chromatin binding"/>
    <property type="evidence" value="ECO:0007669"/>
    <property type="project" value="Ensembl"/>
</dbReference>
<evidence type="ECO:0000256" key="16">
    <source>
        <dbReference type="ARBA" id="ARBA00066610"/>
    </source>
</evidence>
<dbReference type="GO" id="GO:0106157">
    <property type="term" value="F:peptidyl-arginine 3-dioxygenase activity"/>
    <property type="evidence" value="ECO:0007669"/>
    <property type="project" value="UniProtKB-EC"/>
</dbReference>
<dbReference type="EC" id="1.14.11.73" evidence="16"/>
<evidence type="ECO:0000256" key="7">
    <source>
        <dbReference type="ARBA" id="ARBA00023004"/>
    </source>
</evidence>
<dbReference type="SMART" id="SM00558">
    <property type="entry name" value="JmjC"/>
    <property type="match status" value="1"/>
</dbReference>
<name>A0A2K6ABK9_MANLE</name>
<keyword evidence="8" id="KW-0805">Transcription regulation</keyword>
<dbReference type="PANTHER" id="PTHR12461">
    <property type="entry name" value="HYPOXIA-INDUCIBLE FACTOR 1 ALPHA INHIBITOR-RELATED"/>
    <property type="match status" value="1"/>
</dbReference>
<keyword evidence="11" id="KW-0539">Nucleus</keyword>
<comment type="subunit">
    <text evidence="15">Can form homodimers (via JmjC domain). Found in a complex with RCCD1. Interacts (via N-terminus) with RCCD1 (via N-terminus); this interaction stimulates H3K36me3 and H3K36me2 demethylation. Interacts (via JmjC domain) with H3C1. Interacts with FBXL3 and PSMD2. Interacts with CRY1 in a FBXL3-dependent manner.</text>
</comment>
<feature type="region of interest" description="Disordered" evidence="20">
    <location>
        <begin position="1"/>
        <end position="29"/>
    </location>
</feature>
<evidence type="ECO:0000256" key="15">
    <source>
        <dbReference type="ARBA" id="ARBA00065303"/>
    </source>
</evidence>
<comment type="catalytic activity">
    <reaction evidence="14">
        <text>L-arginyl-[protein] + 2-oxoglutarate + O2 = (3R)-3-hydroxy-L-arginyl-[protein] + succinate + CO2</text>
        <dbReference type="Rhea" id="RHEA:56744"/>
        <dbReference type="Rhea" id="RHEA-COMP:10532"/>
        <dbReference type="Rhea" id="RHEA-COMP:14712"/>
        <dbReference type="ChEBI" id="CHEBI:15379"/>
        <dbReference type="ChEBI" id="CHEBI:16526"/>
        <dbReference type="ChEBI" id="CHEBI:16810"/>
        <dbReference type="ChEBI" id="CHEBI:29965"/>
        <dbReference type="ChEBI" id="CHEBI:30031"/>
        <dbReference type="ChEBI" id="CHEBI:78294"/>
        <dbReference type="EC" id="1.14.11.73"/>
    </reaction>
</comment>
<evidence type="ECO:0000256" key="9">
    <source>
        <dbReference type="ARBA" id="ARBA00023108"/>
    </source>
</evidence>
<evidence type="ECO:0000256" key="18">
    <source>
        <dbReference type="ARBA" id="ARBA00082731"/>
    </source>
</evidence>
<evidence type="ECO:0000256" key="8">
    <source>
        <dbReference type="ARBA" id="ARBA00023015"/>
    </source>
</evidence>
<sequence>MHKSREKCSPGKGAEEERGSEASGDSRLVRGGTLWAGSDLMAGDPHCPAEPLAREGTLWEALRALLPHTKEDLKLDLGEKVERSMVTLLQRATELFYEGRRDECLQTSEVILDYSWEKLNTGTWRDVDKDWRRVYAIGCLLKALCLCQAPEDATTVATALRVCDMGLLMGTAILGDILLKVAAILQTHLPGKRPAHGSTPEQPCIKKAKTDRGSIPDVNLERTVPRLHRPSLQHFREQFLVPGRPVILKGVADHWPCMQKWSLEYIQGIAGCRTVPVEVGSRYTDEEWSQTLMTVNEFISKYIVNEPRDVGYLAQHQLFDQIPELKQDISIPDYCSLGDGEEEEITINAWFGPQGTISPLHQDPQQNFLVQVMGRKYIRLYSPQESGALYPHDTHLLHNTSQVDVENPDLEKFPEFAKAPFLSCILSPGEILFIPVKYWHYVRALDLSFSVSFWWS</sequence>
<keyword evidence="10" id="KW-0804">Transcription</keyword>
<reference evidence="22" key="2">
    <citation type="submission" date="2025-09" db="UniProtKB">
        <authorList>
            <consortium name="Ensembl"/>
        </authorList>
    </citation>
    <scope>IDENTIFICATION</scope>
</reference>
<accession>A0A2K6ABK9</accession>
<dbReference type="GO" id="GO:0045893">
    <property type="term" value="P:positive regulation of DNA-templated transcription"/>
    <property type="evidence" value="ECO:0007669"/>
    <property type="project" value="Ensembl"/>
</dbReference>